<dbReference type="RefSeq" id="WP_108908623.1">
    <property type="nucleotide sequence ID" value="NZ_CP029188.1"/>
</dbReference>
<dbReference type="InterPro" id="IPR015813">
    <property type="entry name" value="Pyrv/PenolPyrv_kinase-like_dom"/>
</dbReference>
<evidence type="ECO:0000256" key="2">
    <source>
        <dbReference type="ARBA" id="ARBA00022723"/>
    </source>
</evidence>
<dbReference type="GO" id="GO:0016832">
    <property type="term" value="F:aldehyde-lyase activity"/>
    <property type="evidence" value="ECO:0007669"/>
    <property type="project" value="TreeGrafter"/>
</dbReference>
<dbReference type="KEGG" id="stir:DDW44_31095"/>
<gene>
    <name evidence="5" type="ORF">DDW44_31095</name>
</gene>
<proteinExistence type="inferred from homology"/>
<evidence type="ECO:0000256" key="3">
    <source>
        <dbReference type="ARBA" id="ARBA00023239"/>
    </source>
</evidence>
<dbReference type="InterPro" id="IPR040442">
    <property type="entry name" value="Pyrv_kinase-like_dom_sf"/>
</dbReference>
<dbReference type="Gene3D" id="3.20.20.60">
    <property type="entry name" value="Phosphoenolpyruvate-binding domains"/>
    <property type="match status" value="1"/>
</dbReference>
<organism evidence="5 6">
    <name type="scientific">Streptomyces tirandamycinicus</name>
    <dbReference type="NCBI Taxonomy" id="2174846"/>
    <lineage>
        <taxon>Bacteria</taxon>
        <taxon>Bacillati</taxon>
        <taxon>Actinomycetota</taxon>
        <taxon>Actinomycetes</taxon>
        <taxon>Kitasatosporales</taxon>
        <taxon>Streptomycetaceae</taxon>
        <taxon>Streptomyces</taxon>
    </lineage>
</organism>
<sequence>MSTAPSPRRDPVSFAARLRGRDPLVGYWIALDNPAATERIAGLGYDYIGVDGQHGVLHQPGWQAAMLAVDARGRSAGVIRVPSPDPVAIGIALDTGARGVIVPMVESAEQARTAVRACRHHPAGTRSLGGPVRAELRLGSVPAEIDDRVACIVMIETAAALDDLEAICATEGIDAVYVGPADLSAALGARWFGDPAAADALAAALERITDAARRHGIACGIHVMDGESAAKRLAQGFTFATVSSDITHLQQAAAAHLAAARCLDAA</sequence>
<evidence type="ECO:0000256" key="1">
    <source>
        <dbReference type="ARBA" id="ARBA00005568"/>
    </source>
</evidence>
<evidence type="ECO:0000259" key="4">
    <source>
        <dbReference type="Pfam" id="PF03328"/>
    </source>
</evidence>
<dbReference type="GO" id="GO:0046872">
    <property type="term" value="F:metal ion binding"/>
    <property type="evidence" value="ECO:0007669"/>
    <property type="project" value="UniProtKB-KW"/>
</dbReference>
<dbReference type="GO" id="GO:0005737">
    <property type="term" value="C:cytoplasm"/>
    <property type="evidence" value="ECO:0007669"/>
    <property type="project" value="TreeGrafter"/>
</dbReference>
<name>A0A2S1T291_9ACTN</name>
<protein>
    <submittedName>
        <fullName evidence="5">Aldolase</fullName>
    </submittedName>
</protein>
<comment type="similarity">
    <text evidence="1">Belongs to the HpcH/HpaI aldolase family.</text>
</comment>
<dbReference type="OrthoDB" id="3353438at2"/>
<evidence type="ECO:0000313" key="5">
    <source>
        <dbReference type="EMBL" id="AWI32761.1"/>
    </source>
</evidence>
<dbReference type="InterPro" id="IPR050251">
    <property type="entry name" value="HpcH-HpaI_aldolase"/>
</dbReference>
<dbReference type="EMBL" id="CP029188">
    <property type="protein sequence ID" value="AWI32761.1"/>
    <property type="molecule type" value="Genomic_DNA"/>
</dbReference>
<accession>A0A2S1T291</accession>
<feature type="domain" description="HpcH/HpaI aldolase/citrate lyase" evidence="4">
    <location>
        <begin position="26"/>
        <end position="250"/>
    </location>
</feature>
<keyword evidence="3" id="KW-0456">Lyase</keyword>
<dbReference type="AlphaFoldDB" id="A0A2S1T291"/>
<dbReference type="InterPro" id="IPR005000">
    <property type="entry name" value="Aldolase/citrate-lyase_domain"/>
</dbReference>
<keyword evidence="6" id="KW-1185">Reference proteome</keyword>
<dbReference type="Proteomes" id="UP000244900">
    <property type="component" value="Chromosome"/>
</dbReference>
<reference evidence="5 6" key="1">
    <citation type="submission" date="2018-05" db="EMBL/GenBank/DDBJ databases">
        <title>Complete genome sequence of sponge-derived Streptomyces sp. HNM0039.</title>
        <authorList>
            <person name="Huang X."/>
            <person name="Zhou S."/>
        </authorList>
    </citation>
    <scope>NUCLEOTIDE SEQUENCE [LARGE SCALE GENOMIC DNA]</scope>
    <source>
        <strain evidence="5 6">HNM0039</strain>
    </source>
</reference>
<dbReference type="PANTHER" id="PTHR30502:SF0">
    <property type="entry name" value="PHOSPHOENOLPYRUVATE CARBOXYLASE FAMILY PROTEIN"/>
    <property type="match status" value="1"/>
</dbReference>
<dbReference type="SUPFAM" id="SSF51621">
    <property type="entry name" value="Phosphoenolpyruvate/pyruvate domain"/>
    <property type="match status" value="1"/>
</dbReference>
<dbReference type="PANTHER" id="PTHR30502">
    <property type="entry name" value="2-KETO-3-DEOXY-L-RHAMNONATE ALDOLASE"/>
    <property type="match status" value="1"/>
</dbReference>
<keyword evidence="2" id="KW-0479">Metal-binding</keyword>
<evidence type="ECO:0000313" key="6">
    <source>
        <dbReference type="Proteomes" id="UP000244900"/>
    </source>
</evidence>
<dbReference type="Pfam" id="PF03328">
    <property type="entry name" value="HpcH_HpaI"/>
    <property type="match status" value="1"/>
</dbReference>